<feature type="compositionally biased region" description="Basic and acidic residues" evidence="1">
    <location>
        <begin position="561"/>
        <end position="585"/>
    </location>
</feature>
<feature type="compositionally biased region" description="Polar residues" evidence="1">
    <location>
        <begin position="32"/>
        <end position="41"/>
    </location>
</feature>
<dbReference type="InterPro" id="IPR003265">
    <property type="entry name" value="HhH-GPD_domain"/>
</dbReference>
<dbReference type="Gene3D" id="1.10.340.30">
    <property type="entry name" value="Hypothetical protein, domain 2"/>
    <property type="match status" value="1"/>
</dbReference>
<evidence type="ECO:0000256" key="1">
    <source>
        <dbReference type="SAM" id="MobiDB-lite"/>
    </source>
</evidence>
<feature type="domain" description="HhH-GPD" evidence="2">
    <location>
        <begin position="340"/>
        <end position="529"/>
    </location>
</feature>
<dbReference type="InterPro" id="IPR023170">
    <property type="entry name" value="HhH_base_excis_C"/>
</dbReference>
<gene>
    <name evidence="3" type="ORF">BT67DRAFT_47510</name>
</gene>
<feature type="region of interest" description="Disordered" evidence="1">
    <location>
        <begin position="1"/>
        <end position="104"/>
    </location>
</feature>
<accession>A0AAN6ZCL8</accession>
<evidence type="ECO:0000313" key="3">
    <source>
        <dbReference type="EMBL" id="KAK4133342.1"/>
    </source>
</evidence>
<dbReference type="Pfam" id="PF00730">
    <property type="entry name" value="HhH-GPD"/>
    <property type="match status" value="1"/>
</dbReference>
<keyword evidence="4" id="KW-1185">Reference proteome</keyword>
<evidence type="ECO:0000313" key="4">
    <source>
        <dbReference type="Proteomes" id="UP001304895"/>
    </source>
</evidence>
<feature type="compositionally biased region" description="Polar residues" evidence="1">
    <location>
        <begin position="192"/>
        <end position="203"/>
    </location>
</feature>
<dbReference type="SUPFAM" id="SSF48150">
    <property type="entry name" value="DNA-glycosylase"/>
    <property type="match status" value="1"/>
</dbReference>
<feature type="region of interest" description="Disordered" evidence="1">
    <location>
        <begin position="117"/>
        <end position="203"/>
    </location>
</feature>
<dbReference type="SMART" id="SM00478">
    <property type="entry name" value="ENDO3c"/>
    <property type="match status" value="1"/>
</dbReference>
<dbReference type="GO" id="GO:0006285">
    <property type="term" value="P:base-excision repair, AP site formation"/>
    <property type="evidence" value="ECO:0007669"/>
    <property type="project" value="UniProtKB-ARBA"/>
</dbReference>
<feature type="region of interest" description="Disordered" evidence="1">
    <location>
        <begin position="561"/>
        <end position="598"/>
    </location>
</feature>
<organism evidence="3 4">
    <name type="scientific">Trichocladium antarcticum</name>
    <dbReference type="NCBI Taxonomy" id="1450529"/>
    <lineage>
        <taxon>Eukaryota</taxon>
        <taxon>Fungi</taxon>
        <taxon>Dikarya</taxon>
        <taxon>Ascomycota</taxon>
        <taxon>Pezizomycotina</taxon>
        <taxon>Sordariomycetes</taxon>
        <taxon>Sordariomycetidae</taxon>
        <taxon>Sordariales</taxon>
        <taxon>Chaetomiaceae</taxon>
        <taxon>Trichocladium</taxon>
    </lineage>
</organism>
<dbReference type="CDD" id="cd00056">
    <property type="entry name" value="ENDO3c"/>
    <property type="match status" value="1"/>
</dbReference>
<dbReference type="PANTHER" id="PTHR47203">
    <property type="match status" value="1"/>
</dbReference>
<dbReference type="PANTHER" id="PTHR47203:SF1">
    <property type="entry name" value="HYPOTHETICAL BASE EXCISION DNA REPAIR PROTEIN (EUROFUNG)"/>
    <property type="match status" value="1"/>
</dbReference>
<proteinExistence type="predicted"/>
<dbReference type="InterPro" id="IPR011257">
    <property type="entry name" value="DNA_glycosylase"/>
</dbReference>
<reference evidence="3" key="2">
    <citation type="submission" date="2023-05" db="EMBL/GenBank/DDBJ databases">
        <authorList>
            <consortium name="Lawrence Berkeley National Laboratory"/>
            <person name="Steindorff A."/>
            <person name="Hensen N."/>
            <person name="Bonometti L."/>
            <person name="Westerberg I."/>
            <person name="Brannstrom I.O."/>
            <person name="Guillou S."/>
            <person name="Cros-Aarteil S."/>
            <person name="Calhoun S."/>
            <person name="Haridas S."/>
            <person name="Kuo A."/>
            <person name="Mondo S."/>
            <person name="Pangilinan J."/>
            <person name="Riley R."/>
            <person name="Labutti K."/>
            <person name="Andreopoulos B."/>
            <person name="Lipzen A."/>
            <person name="Chen C."/>
            <person name="Yanf M."/>
            <person name="Daum C."/>
            <person name="Ng V."/>
            <person name="Clum A."/>
            <person name="Ohm R."/>
            <person name="Martin F."/>
            <person name="Silar P."/>
            <person name="Natvig D."/>
            <person name="Lalanne C."/>
            <person name="Gautier V."/>
            <person name="Ament-Velasquez S.L."/>
            <person name="Kruys A."/>
            <person name="Hutchinson M.I."/>
            <person name="Powell A.J."/>
            <person name="Barry K."/>
            <person name="Miller A.N."/>
            <person name="Grigoriev I.V."/>
            <person name="Debuchy R."/>
            <person name="Gladieux P."/>
            <person name="Thoren M.H."/>
            <person name="Johannesson H."/>
        </authorList>
    </citation>
    <scope>NUCLEOTIDE SEQUENCE</scope>
    <source>
        <strain evidence="3">CBS 123565</strain>
    </source>
</reference>
<feature type="compositionally biased region" description="Basic and acidic residues" evidence="1">
    <location>
        <begin position="46"/>
        <end position="59"/>
    </location>
</feature>
<dbReference type="Gene3D" id="1.10.1670.10">
    <property type="entry name" value="Helix-hairpin-Helix base-excision DNA repair enzymes (C-terminal)"/>
    <property type="match status" value="1"/>
</dbReference>
<evidence type="ECO:0000259" key="2">
    <source>
        <dbReference type="SMART" id="SM00478"/>
    </source>
</evidence>
<dbReference type="EMBL" id="MU853412">
    <property type="protein sequence ID" value="KAK4133342.1"/>
    <property type="molecule type" value="Genomic_DNA"/>
</dbReference>
<reference evidence="3" key="1">
    <citation type="journal article" date="2023" name="Mol. Phylogenet. Evol.">
        <title>Genome-scale phylogeny and comparative genomics of the fungal order Sordariales.</title>
        <authorList>
            <person name="Hensen N."/>
            <person name="Bonometti L."/>
            <person name="Westerberg I."/>
            <person name="Brannstrom I.O."/>
            <person name="Guillou S."/>
            <person name="Cros-Aarteil S."/>
            <person name="Calhoun S."/>
            <person name="Haridas S."/>
            <person name="Kuo A."/>
            <person name="Mondo S."/>
            <person name="Pangilinan J."/>
            <person name="Riley R."/>
            <person name="LaButti K."/>
            <person name="Andreopoulos B."/>
            <person name="Lipzen A."/>
            <person name="Chen C."/>
            <person name="Yan M."/>
            <person name="Daum C."/>
            <person name="Ng V."/>
            <person name="Clum A."/>
            <person name="Steindorff A."/>
            <person name="Ohm R.A."/>
            <person name="Martin F."/>
            <person name="Silar P."/>
            <person name="Natvig D.O."/>
            <person name="Lalanne C."/>
            <person name="Gautier V."/>
            <person name="Ament-Velasquez S.L."/>
            <person name="Kruys A."/>
            <person name="Hutchinson M.I."/>
            <person name="Powell A.J."/>
            <person name="Barry K."/>
            <person name="Miller A.N."/>
            <person name="Grigoriev I.V."/>
            <person name="Debuchy R."/>
            <person name="Gladieux P."/>
            <person name="Hiltunen Thoren M."/>
            <person name="Johannesson H."/>
        </authorList>
    </citation>
    <scope>NUCLEOTIDE SEQUENCE</scope>
    <source>
        <strain evidence="3">CBS 123565</strain>
    </source>
</reference>
<dbReference type="Proteomes" id="UP001304895">
    <property type="component" value="Unassembled WGS sequence"/>
</dbReference>
<dbReference type="GO" id="GO:0000702">
    <property type="term" value="F:oxidized base lesion DNA N-glycosylase activity"/>
    <property type="evidence" value="ECO:0007669"/>
    <property type="project" value="UniProtKB-ARBA"/>
</dbReference>
<comment type="caution">
    <text evidence="3">The sequence shown here is derived from an EMBL/GenBank/DDBJ whole genome shotgun (WGS) entry which is preliminary data.</text>
</comment>
<sequence length="598" mass="65293">MQTRGVMRKLAEVAATTGTSSTPRTVAEALETSETQASSDTPKPAVDGDEHRSEVTDSLKRKRGKKKSAQPLKGGWVLPHGMGVGVAGPDASDTQGAGPQPLVSSLPVPSLIAAGTTQGGLSATSMESNSKIDAPKQKRQTRISLRVTKAGLDVPKDGQKKQESIMKLEAPDDSTSPPIKQEDDRPTKRTRTSLLTTETASDTKTADKSALEVAFVKIEEKHTTSEPRRKLLIIKGIIIKDNTAVKALDKIIVDAAQLLDPNFRRMVKRGKENPYGLTPGFSPYLYRQVPKPEACEEVHKILTELHGEVKQPEKMPVASLEIAGCGEVPCVLDALLRTLISGNTLMALADAAVKSLAQHYGTQQEGAGAGSINWDKVRLSTHQELVQVIKVAGNGPKRSNHIKQILDMVYAENLARAAATDQSQDVTETGKTTQDLLSLDYMHGMSKDEAMSKFVTYPGIGIKTAACVTLFCLRMPCFAVDTHVHKFCRWLGWVPEKADPDNCFRHGDFMVPDHLKYGLHQLFIRHGQLCFKCRKATKPGTKEWDKADDCPLEHLLARSKDEVAPKPKKERKKAANKDISSKGEDSESEVDKDDGEED</sequence>
<protein>
    <submittedName>
        <fullName evidence="3">DNA glycosylase</fullName>
    </submittedName>
</protein>
<feature type="compositionally biased region" description="Polar residues" evidence="1">
    <location>
        <begin position="117"/>
        <end position="131"/>
    </location>
</feature>
<name>A0AAN6ZCL8_9PEZI</name>
<feature type="compositionally biased region" description="Acidic residues" evidence="1">
    <location>
        <begin position="586"/>
        <end position="598"/>
    </location>
</feature>
<dbReference type="AlphaFoldDB" id="A0AAN6ZCL8"/>
<feature type="compositionally biased region" description="Basic and acidic residues" evidence="1">
    <location>
        <begin position="154"/>
        <end position="170"/>
    </location>
</feature>